<evidence type="ECO:0008006" key="4">
    <source>
        <dbReference type="Google" id="ProtNLM"/>
    </source>
</evidence>
<dbReference type="InParanoid" id="D7FI09"/>
<dbReference type="OrthoDB" id="187294at2759"/>
<keyword evidence="3" id="KW-1185">Reference proteome</keyword>
<evidence type="ECO:0000256" key="1">
    <source>
        <dbReference type="SAM" id="MobiDB-lite"/>
    </source>
</evidence>
<reference evidence="2 3" key="1">
    <citation type="journal article" date="2010" name="Nature">
        <title>The Ectocarpus genome and the independent evolution of multicellularity in brown algae.</title>
        <authorList>
            <person name="Cock J.M."/>
            <person name="Sterck L."/>
            <person name="Rouze P."/>
            <person name="Scornet D."/>
            <person name="Allen A.E."/>
            <person name="Amoutzias G."/>
            <person name="Anthouard V."/>
            <person name="Artiguenave F."/>
            <person name="Aury J.M."/>
            <person name="Badger J.H."/>
            <person name="Beszteri B."/>
            <person name="Billiau K."/>
            <person name="Bonnet E."/>
            <person name="Bothwell J.H."/>
            <person name="Bowler C."/>
            <person name="Boyen C."/>
            <person name="Brownlee C."/>
            <person name="Carrano C.J."/>
            <person name="Charrier B."/>
            <person name="Cho G.Y."/>
            <person name="Coelho S.M."/>
            <person name="Collen J."/>
            <person name="Corre E."/>
            <person name="Da Silva C."/>
            <person name="Delage L."/>
            <person name="Delaroque N."/>
            <person name="Dittami S.M."/>
            <person name="Doulbeau S."/>
            <person name="Elias M."/>
            <person name="Farnham G."/>
            <person name="Gachon C.M."/>
            <person name="Gschloessl B."/>
            <person name="Heesch S."/>
            <person name="Jabbari K."/>
            <person name="Jubin C."/>
            <person name="Kawai H."/>
            <person name="Kimura K."/>
            <person name="Kloareg B."/>
            <person name="Kupper F.C."/>
            <person name="Lang D."/>
            <person name="Le Bail A."/>
            <person name="Leblanc C."/>
            <person name="Lerouge P."/>
            <person name="Lohr M."/>
            <person name="Lopez P.J."/>
            <person name="Martens C."/>
            <person name="Maumus F."/>
            <person name="Michel G."/>
            <person name="Miranda-Saavedra D."/>
            <person name="Morales J."/>
            <person name="Moreau H."/>
            <person name="Motomura T."/>
            <person name="Nagasato C."/>
            <person name="Napoli C.A."/>
            <person name="Nelson D.R."/>
            <person name="Nyvall-Collen P."/>
            <person name="Peters A.F."/>
            <person name="Pommier C."/>
            <person name="Potin P."/>
            <person name="Poulain J."/>
            <person name="Quesneville H."/>
            <person name="Read B."/>
            <person name="Rensing S.A."/>
            <person name="Ritter A."/>
            <person name="Rousvoal S."/>
            <person name="Samanta M."/>
            <person name="Samson G."/>
            <person name="Schroeder D.C."/>
            <person name="Segurens B."/>
            <person name="Strittmatter M."/>
            <person name="Tonon T."/>
            <person name="Tregear J.W."/>
            <person name="Valentin K."/>
            <person name="von Dassow P."/>
            <person name="Yamagishi T."/>
            <person name="Van de Peer Y."/>
            <person name="Wincker P."/>
        </authorList>
    </citation>
    <scope>NUCLEOTIDE SEQUENCE [LARGE SCALE GENOMIC DNA]</scope>
    <source>
        <strain evidence="3">Ec32 / CCAP1310/4</strain>
    </source>
</reference>
<dbReference type="InterPro" id="IPR011992">
    <property type="entry name" value="EF-hand-dom_pair"/>
</dbReference>
<protein>
    <recommendedName>
        <fullName evidence="4">EF-hand domain-containing protein</fullName>
    </recommendedName>
</protein>
<dbReference type="eggNOG" id="ENOG502S63T">
    <property type="taxonomic scope" value="Eukaryota"/>
</dbReference>
<dbReference type="EMBL" id="FN649751">
    <property type="protein sequence ID" value="CBJ49020.1"/>
    <property type="molecule type" value="Genomic_DNA"/>
</dbReference>
<evidence type="ECO:0000313" key="2">
    <source>
        <dbReference type="EMBL" id="CBJ49020.1"/>
    </source>
</evidence>
<feature type="region of interest" description="Disordered" evidence="1">
    <location>
        <begin position="74"/>
        <end position="93"/>
    </location>
</feature>
<dbReference type="AlphaFoldDB" id="D7FI09"/>
<dbReference type="SUPFAM" id="SSF47473">
    <property type="entry name" value="EF-hand"/>
    <property type="match status" value="1"/>
</dbReference>
<dbReference type="OMA" id="CANYRGE"/>
<organism evidence="2 3">
    <name type="scientific">Ectocarpus siliculosus</name>
    <name type="common">Brown alga</name>
    <name type="synonym">Conferva siliculosa</name>
    <dbReference type="NCBI Taxonomy" id="2880"/>
    <lineage>
        <taxon>Eukaryota</taxon>
        <taxon>Sar</taxon>
        <taxon>Stramenopiles</taxon>
        <taxon>Ochrophyta</taxon>
        <taxon>PX clade</taxon>
        <taxon>Phaeophyceae</taxon>
        <taxon>Ectocarpales</taxon>
        <taxon>Ectocarpaceae</taxon>
        <taxon>Ectocarpus</taxon>
    </lineage>
</organism>
<dbReference type="EMBL" id="FN647841">
    <property type="protein sequence ID" value="CBJ49020.1"/>
    <property type="molecule type" value="Genomic_DNA"/>
</dbReference>
<gene>
    <name evidence="2" type="ORF">Esi_0115_0078</name>
</gene>
<sequence length="314" mass="34969">MGRGVAYENGVALAPPTMTTCSSEAFSNVTRGDYQVPDRRGVSAKHFSAKPQDRSKPFLHDSLYEHDFRNFSDEVDGLDGGEGPRGGERDGENAFKREFDRLDAGNGVVHIRDMPKLIQGVLGRDVRPWILDRILKMFEAKRDGKVTWLDLQDGLRKVAESARSDVSYKEREMPEWLVANRKVMPAVTHGQVTESCYQMDMGKDGEIPRDRRIWYKTGMSSTTLDLFEGTTKATYQVPGYGGFIPASKMNLRAREHGDMKNSRRPRLDLRLFYRHNNPGYTGHAPAAACNDPGPSRCGSDPLTTSGAAALGIIL</sequence>
<accession>D7FI09</accession>
<name>D7FI09_ECTSI</name>
<evidence type="ECO:0000313" key="3">
    <source>
        <dbReference type="Proteomes" id="UP000002630"/>
    </source>
</evidence>
<dbReference type="Proteomes" id="UP000002630">
    <property type="component" value="Linkage Group LG26"/>
</dbReference>
<proteinExistence type="predicted"/>